<dbReference type="InterPro" id="IPR016084">
    <property type="entry name" value="Haem_Oase-like_multi-hlx"/>
</dbReference>
<evidence type="ECO:0000256" key="4">
    <source>
        <dbReference type="PIRSR" id="PIRSR000343-1"/>
    </source>
</evidence>
<dbReference type="PRINTS" id="PR00088">
    <property type="entry name" value="HAEMOXYGNASE"/>
</dbReference>
<evidence type="ECO:0000256" key="3">
    <source>
        <dbReference type="ARBA" id="ARBA00023004"/>
    </source>
</evidence>
<dbReference type="EMBL" id="CP015163">
    <property type="protein sequence ID" value="AXB45478.1"/>
    <property type="molecule type" value="Genomic_DNA"/>
</dbReference>
<dbReference type="KEGG" id="aab:A4R43_25760"/>
<sequence>MAAPVTEELALRPFSESLRNSTKAVHERAHHSTYMDALLSGSLTLEGYGLLAAQYYFIYRALEQVTDAMAGDPVGGDFVIDELRRLPKLEADLAFLIGPDWAEKIEPVPATTAYVTRLGRMTDWAGGYVAHHYTRYLGDLAGGQVVRALLKKTYDVTGPGALFYDFESAGSPSAFRKRYRALLDAAPWGVDERRRIIDETLLAFELNIAVLTDLAEATGLESA</sequence>
<dbReference type="GO" id="GO:0042167">
    <property type="term" value="P:heme catabolic process"/>
    <property type="evidence" value="ECO:0007669"/>
    <property type="project" value="TreeGrafter"/>
</dbReference>
<evidence type="ECO:0000313" key="7">
    <source>
        <dbReference type="Proteomes" id="UP000250434"/>
    </source>
</evidence>
<reference evidence="6 7" key="1">
    <citation type="submission" date="2016-04" db="EMBL/GenBank/DDBJ databases">
        <title>Complete genome sequence and analysis of deep-sea sediment isolate, Amycolatopsis sp. WP1.</title>
        <authorList>
            <person name="Wang H."/>
            <person name="Chen S."/>
            <person name="Wu Q."/>
        </authorList>
    </citation>
    <scope>NUCLEOTIDE SEQUENCE [LARGE SCALE GENOMIC DNA]</scope>
    <source>
        <strain evidence="6 7">WP1</strain>
    </source>
</reference>
<dbReference type="Pfam" id="PF01126">
    <property type="entry name" value="Heme_oxygenase"/>
    <property type="match status" value="1"/>
</dbReference>
<dbReference type="GO" id="GO:0046872">
    <property type="term" value="F:metal ion binding"/>
    <property type="evidence" value="ECO:0007669"/>
    <property type="project" value="UniProtKB-KW"/>
</dbReference>
<keyword evidence="1 4" id="KW-0349">Heme</keyword>
<dbReference type="RefSeq" id="WP_113694713.1">
    <property type="nucleotide sequence ID" value="NZ_CP015163.1"/>
</dbReference>
<feature type="binding site" evidence="4">
    <location>
        <position position="180"/>
    </location>
    <ligand>
        <name>heme b</name>
        <dbReference type="ChEBI" id="CHEBI:60344"/>
    </ligand>
</feature>
<dbReference type="PANTHER" id="PTHR10720">
    <property type="entry name" value="HEME OXYGENASE"/>
    <property type="match status" value="1"/>
</dbReference>
<dbReference type="GO" id="GO:0020037">
    <property type="term" value="F:heme binding"/>
    <property type="evidence" value="ECO:0007669"/>
    <property type="project" value="TreeGrafter"/>
</dbReference>
<dbReference type="PANTHER" id="PTHR10720:SF0">
    <property type="entry name" value="HEME OXYGENASE"/>
    <property type="match status" value="1"/>
</dbReference>
<evidence type="ECO:0000313" key="6">
    <source>
        <dbReference type="EMBL" id="AXB45478.1"/>
    </source>
</evidence>
<dbReference type="InterPro" id="IPR016053">
    <property type="entry name" value="Haem_Oase-like"/>
</dbReference>
<organism evidence="6 7">
    <name type="scientific">Amycolatopsis albispora</name>
    <dbReference type="NCBI Taxonomy" id="1804986"/>
    <lineage>
        <taxon>Bacteria</taxon>
        <taxon>Bacillati</taxon>
        <taxon>Actinomycetota</taxon>
        <taxon>Actinomycetes</taxon>
        <taxon>Pseudonocardiales</taxon>
        <taxon>Pseudonocardiaceae</taxon>
        <taxon>Amycolatopsis</taxon>
    </lineage>
</organism>
<dbReference type="GO" id="GO:0006788">
    <property type="term" value="P:heme oxidation"/>
    <property type="evidence" value="ECO:0007669"/>
    <property type="project" value="InterPro"/>
</dbReference>
<dbReference type="OrthoDB" id="5493802at2"/>
<dbReference type="CDD" id="cd19165">
    <property type="entry name" value="HemeO"/>
    <property type="match status" value="1"/>
</dbReference>
<dbReference type="AlphaFoldDB" id="A0A344LBQ4"/>
<feature type="binding site" description="axial binding residue" evidence="5">
    <location>
        <position position="26"/>
    </location>
    <ligand>
        <name>heme b</name>
        <dbReference type="ChEBI" id="CHEBI:60344"/>
    </ligand>
    <ligandPart>
        <name>Fe</name>
        <dbReference type="ChEBI" id="CHEBI:18248"/>
    </ligandPart>
</feature>
<protein>
    <submittedName>
        <fullName evidence="6">Heme oxygenase</fullName>
    </submittedName>
</protein>
<dbReference type="PIRSF" id="PIRSF000343">
    <property type="entry name" value="Haem_Oase"/>
    <property type="match status" value="1"/>
</dbReference>
<dbReference type="SUPFAM" id="SSF48613">
    <property type="entry name" value="Heme oxygenase-like"/>
    <property type="match status" value="1"/>
</dbReference>
<dbReference type="Gene3D" id="1.20.910.10">
    <property type="entry name" value="Heme oxygenase-like"/>
    <property type="match status" value="1"/>
</dbReference>
<feature type="binding site" evidence="4">
    <location>
        <position position="19"/>
    </location>
    <ligand>
        <name>heme b</name>
        <dbReference type="ChEBI" id="CHEBI:60344"/>
    </ligand>
</feature>
<name>A0A344LBQ4_9PSEU</name>
<dbReference type="InterPro" id="IPR002051">
    <property type="entry name" value="Haem_Oase"/>
</dbReference>
<dbReference type="GO" id="GO:0004392">
    <property type="term" value="F:heme oxygenase (decyclizing) activity"/>
    <property type="evidence" value="ECO:0007669"/>
    <property type="project" value="InterPro"/>
</dbReference>
<gene>
    <name evidence="6" type="ORF">A4R43_25760</name>
</gene>
<dbReference type="GO" id="GO:0006979">
    <property type="term" value="P:response to oxidative stress"/>
    <property type="evidence" value="ECO:0007669"/>
    <property type="project" value="TreeGrafter"/>
</dbReference>
<proteinExistence type="predicted"/>
<keyword evidence="3 5" id="KW-0408">Iron</keyword>
<keyword evidence="7" id="KW-1185">Reference proteome</keyword>
<evidence type="ECO:0000256" key="1">
    <source>
        <dbReference type="ARBA" id="ARBA00022617"/>
    </source>
</evidence>
<accession>A0A344LBQ4</accession>
<keyword evidence="2 5" id="KW-0479">Metal-binding</keyword>
<feature type="binding site" evidence="4">
    <location>
        <position position="133"/>
    </location>
    <ligand>
        <name>heme b</name>
        <dbReference type="ChEBI" id="CHEBI:60344"/>
    </ligand>
</feature>
<dbReference type="Proteomes" id="UP000250434">
    <property type="component" value="Chromosome"/>
</dbReference>
<evidence type="ECO:0000256" key="5">
    <source>
        <dbReference type="PIRSR" id="PIRSR000343-2"/>
    </source>
</evidence>
<evidence type="ECO:0000256" key="2">
    <source>
        <dbReference type="ARBA" id="ARBA00022723"/>
    </source>
</evidence>